<reference evidence="3" key="1">
    <citation type="journal article" date="2019" name="Int. J. Syst. Evol. Microbiol.">
        <title>The Global Catalogue of Microorganisms (GCM) 10K type strain sequencing project: providing services to taxonomists for standard genome sequencing and annotation.</title>
        <authorList>
            <consortium name="The Broad Institute Genomics Platform"/>
            <consortium name="The Broad Institute Genome Sequencing Center for Infectious Disease"/>
            <person name="Wu L."/>
            <person name="Ma J."/>
        </authorList>
    </citation>
    <scope>NUCLEOTIDE SEQUENCE [LARGE SCALE GENOMIC DNA]</scope>
    <source>
        <strain evidence="3">DT43</strain>
    </source>
</reference>
<dbReference type="Proteomes" id="UP001596012">
    <property type="component" value="Unassembled WGS sequence"/>
</dbReference>
<accession>A0ABV8YK64</accession>
<evidence type="ECO:0000313" key="2">
    <source>
        <dbReference type="EMBL" id="MFC4464651.1"/>
    </source>
</evidence>
<feature type="region of interest" description="Disordered" evidence="1">
    <location>
        <begin position="32"/>
        <end position="65"/>
    </location>
</feature>
<sequence>MLPVHPPDCGSKETGRQPKVVRTTVEGLVAKGHAHRTKQGSSVYYTASETAPADTSPEQKDLVTA</sequence>
<dbReference type="RefSeq" id="WP_386339785.1">
    <property type="nucleotide sequence ID" value="NZ_JBHSFG010000016.1"/>
</dbReference>
<keyword evidence="3" id="KW-1185">Reference proteome</keyword>
<feature type="compositionally biased region" description="Polar residues" evidence="1">
    <location>
        <begin position="39"/>
        <end position="49"/>
    </location>
</feature>
<evidence type="ECO:0000256" key="1">
    <source>
        <dbReference type="SAM" id="MobiDB-lite"/>
    </source>
</evidence>
<organism evidence="2 3">
    <name type="scientific">Streptomyces xiangluensis</name>
    <dbReference type="NCBI Taxonomy" id="2665720"/>
    <lineage>
        <taxon>Bacteria</taxon>
        <taxon>Bacillati</taxon>
        <taxon>Actinomycetota</taxon>
        <taxon>Actinomycetes</taxon>
        <taxon>Kitasatosporales</taxon>
        <taxon>Streptomycetaceae</taxon>
        <taxon>Streptomyces</taxon>
    </lineage>
</organism>
<protein>
    <submittedName>
        <fullName evidence="2">Uncharacterized protein</fullName>
    </submittedName>
</protein>
<dbReference type="EMBL" id="JBHSFG010000016">
    <property type="protein sequence ID" value="MFC4464651.1"/>
    <property type="molecule type" value="Genomic_DNA"/>
</dbReference>
<evidence type="ECO:0000313" key="3">
    <source>
        <dbReference type="Proteomes" id="UP001596012"/>
    </source>
</evidence>
<name>A0ABV8YK64_9ACTN</name>
<gene>
    <name evidence="2" type="ORF">ACFPH6_08790</name>
</gene>
<comment type="caution">
    <text evidence="2">The sequence shown here is derived from an EMBL/GenBank/DDBJ whole genome shotgun (WGS) entry which is preliminary data.</text>
</comment>
<proteinExistence type="predicted"/>